<dbReference type="PANTHER" id="PTHR10903">
    <property type="entry name" value="GTPASE, IMAP FAMILY MEMBER-RELATED"/>
    <property type="match status" value="1"/>
</dbReference>
<dbReference type="PROSITE" id="PS51720">
    <property type="entry name" value="G_AIG1"/>
    <property type="match status" value="1"/>
</dbReference>
<keyword evidence="2" id="KW-0547">Nucleotide-binding</keyword>
<dbReference type="InterPro" id="IPR027417">
    <property type="entry name" value="P-loop_NTPase"/>
</dbReference>
<dbReference type="FunFam" id="3.40.50.300:FF:000366">
    <property type="entry name" value="GTPase, IMAP family member 2"/>
    <property type="match status" value="1"/>
</dbReference>
<dbReference type="CDD" id="cd01852">
    <property type="entry name" value="AIG1"/>
    <property type="match status" value="1"/>
</dbReference>
<dbReference type="GO" id="GO:0005525">
    <property type="term" value="F:GTP binding"/>
    <property type="evidence" value="ECO:0007669"/>
    <property type="project" value="UniProtKB-KW"/>
</dbReference>
<protein>
    <recommendedName>
        <fullName evidence="4">AIG1-type G domain-containing protein</fullName>
    </recommendedName>
</protein>
<evidence type="ECO:0000259" key="4">
    <source>
        <dbReference type="PROSITE" id="PS51720"/>
    </source>
</evidence>
<keyword evidence="6" id="KW-1185">Reference proteome</keyword>
<dbReference type="Proteomes" id="UP000472270">
    <property type="component" value="Unassembled WGS sequence"/>
</dbReference>
<dbReference type="Pfam" id="PF04548">
    <property type="entry name" value="AIG1"/>
    <property type="match status" value="1"/>
</dbReference>
<keyword evidence="3" id="KW-0342">GTP-binding</keyword>
<dbReference type="InterPro" id="IPR006703">
    <property type="entry name" value="G_AIG1"/>
</dbReference>
<proteinExistence type="inferred from homology"/>
<evidence type="ECO:0000256" key="2">
    <source>
        <dbReference type="ARBA" id="ARBA00022741"/>
    </source>
</evidence>
<evidence type="ECO:0000256" key="3">
    <source>
        <dbReference type="ARBA" id="ARBA00023134"/>
    </source>
</evidence>
<dbReference type="Gene3D" id="3.40.50.300">
    <property type="entry name" value="P-loop containing nucleotide triphosphate hydrolases"/>
    <property type="match status" value="1"/>
</dbReference>
<reference evidence="5" key="2">
    <citation type="submission" date="2025-09" db="UniProtKB">
        <authorList>
            <consortium name="Ensembl"/>
        </authorList>
    </citation>
    <scope>IDENTIFICATION</scope>
</reference>
<evidence type="ECO:0000313" key="6">
    <source>
        <dbReference type="Proteomes" id="UP000472270"/>
    </source>
</evidence>
<evidence type="ECO:0000313" key="5">
    <source>
        <dbReference type="Ensembl" id="ENSSRHP00000050398.1"/>
    </source>
</evidence>
<evidence type="ECO:0000256" key="1">
    <source>
        <dbReference type="ARBA" id="ARBA00008535"/>
    </source>
</evidence>
<reference evidence="5" key="1">
    <citation type="submission" date="2025-08" db="UniProtKB">
        <authorList>
            <consortium name="Ensembl"/>
        </authorList>
    </citation>
    <scope>IDENTIFICATION</scope>
</reference>
<name>A0A673JJR0_9TELE</name>
<feature type="domain" description="AIG1-type G" evidence="4">
    <location>
        <begin position="31"/>
        <end position="234"/>
    </location>
</feature>
<sequence length="286" mass="31125">MNEHYNTNTTLSIILVNGGEGGDRGDGGGGGGDLRIVLLGITGSGKSSTGNIIIGSFKFKRGISSMSVTKHCERHETTVEGRHISVIDTPGLYGTTMSEEQLKNEIVKCVYMSAPGPPVFLLVIRLGVRFTHEEKNTVKWIQKNFGEEAVRHTIILFTHADQLKGKPLDLYISESNALQALNMEKRSQVTELLEKTDRMVGINGGQHYTIPMFKQAQEKIEREAFQQKVTDFGKTALTVAGGVALAAAGPAVVALGKAAGHFCMFFSCANCQYINKRCSIRFVLVS</sequence>
<dbReference type="AlphaFoldDB" id="A0A673JJR0"/>
<dbReference type="SUPFAM" id="SSF52540">
    <property type="entry name" value="P-loop containing nucleoside triphosphate hydrolases"/>
    <property type="match status" value="1"/>
</dbReference>
<organism evidence="5 6">
    <name type="scientific">Sinocyclocheilus rhinocerous</name>
    <dbReference type="NCBI Taxonomy" id="307959"/>
    <lineage>
        <taxon>Eukaryota</taxon>
        <taxon>Metazoa</taxon>
        <taxon>Chordata</taxon>
        <taxon>Craniata</taxon>
        <taxon>Vertebrata</taxon>
        <taxon>Euteleostomi</taxon>
        <taxon>Actinopterygii</taxon>
        <taxon>Neopterygii</taxon>
        <taxon>Teleostei</taxon>
        <taxon>Ostariophysi</taxon>
        <taxon>Cypriniformes</taxon>
        <taxon>Cyprinidae</taxon>
        <taxon>Cyprininae</taxon>
        <taxon>Sinocyclocheilus</taxon>
    </lineage>
</organism>
<dbReference type="Ensembl" id="ENSSRHT00000051819.1">
    <property type="protein sequence ID" value="ENSSRHP00000050398.1"/>
    <property type="gene ID" value="ENSSRHG00000025373.1"/>
</dbReference>
<dbReference type="PANTHER" id="PTHR10903:SF188">
    <property type="entry name" value="GTPASE IMAP FAMILY MEMBER 2-LIKE-RELATED"/>
    <property type="match status" value="1"/>
</dbReference>
<dbReference type="InterPro" id="IPR045058">
    <property type="entry name" value="GIMA/IAN/Toc"/>
</dbReference>
<comment type="similarity">
    <text evidence="1">Belongs to the TRAFAC class TrmE-Era-EngA-EngB-Septin-like GTPase superfamily. AIG1/Toc34/Toc159-like paraseptin GTPase family. IAN subfamily.</text>
</comment>
<accession>A0A673JJR0</accession>